<dbReference type="PANTHER" id="PTHR16295">
    <property type="entry name" value="TRAF-TYPE ZINC FINGER PROTEIN-RELATED"/>
    <property type="match status" value="1"/>
</dbReference>
<accession>A0A4S8IPL0</accession>
<dbReference type="GO" id="GO:0005739">
    <property type="term" value="C:mitochondrion"/>
    <property type="evidence" value="ECO:0007669"/>
    <property type="project" value="TreeGrafter"/>
</dbReference>
<dbReference type="AlphaFoldDB" id="A0A4S8IPL0"/>
<feature type="transmembrane region" description="Helical" evidence="2">
    <location>
        <begin position="172"/>
        <end position="190"/>
    </location>
</feature>
<keyword evidence="2" id="KW-1133">Transmembrane helix</keyword>
<dbReference type="Proteomes" id="UP000317650">
    <property type="component" value="Chromosome 6"/>
</dbReference>
<dbReference type="EMBL" id="PYDT01000009">
    <property type="protein sequence ID" value="THU50537.1"/>
    <property type="molecule type" value="Genomic_DNA"/>
</dbReference>
<evidence type="ECO:0000313" key="4">
    <source>
        <dbReference type="Proteomes" id="UP000317650"/>
    </source>
</evidence>
<feature type="region of interest" description="Disordered" evidence="1">
    <location>
        <begin position="140"/>
        <end position="166"/>
    </location>
</feature>
<gene>
    <name evidence="3" type="ORF">C4D60_Mb06t21270</name>
</gene>
<proteinExistence type="predicted"/>
<comment type="caution">
    <text evidence="3">The sequence shown here is derived from an EMBL/GenBank/DDBJ whole genome shotgun (WGS) entry which is preliminary data.</text>
</comment>
<keyword evidence="4" id="KW-1185">Reference proteome</keyword>
<evidence type="ECO:0000313" key="3">
    <source>
        <dbReference type="EMBL" id="THU50537.1"/>
    </source>
</evidence>
<dbReference type="InterPro" id="IPR013083">
    <property type="entry name" value="Znf_RING/FYVE/PHD"/>
</dbReference>
<evidence type="ECO:0008006" key="5">
    <source>
        <dbReference type="Google" id="ProtNLM"/>
    </source>
</evidence>
<protein>
    <recommendedName>
        <fullName evidence="5">TRAF-type domain-containing protein</fullName>
    </recommendedName>
</protein>
<name>A0A4S8IPL0_MUSBA</name>
<organism evidence="3 4">
    <name type="scientific">Musa balbisiana</name>
    <name type="common">Banana</name>
    <dbReference type="NCBI Taxonomy" id="52838"/>
    <lineage>
        <taxon>Eukaryota</taxon>
        <taxon>Viridiplantae</taxon>
        <taxon>Streptophyta</taxon>
        <taxon>Embryophyta</taxon>
        <taxon>Tracheophyta</taxon>
        <taxon>Spermatophyta</taxon>
        <taxon>Magnoliopsida</taxon>
        <taxon>Liliopsida</taxon>
        <taxon>Zingiberales</taxon>
        <taxon>Musaceae</taxon>
        <taxon>Musa</taxon>
    </lineage>
</organism>
<dbReference type="STRING" id="52838.A0A4S8IPL0"/>
<dbReference type="InterPro" id="IPR051986">
    <property type="entry name" value="Innate_Immune_Apopt_Reg"/>
</dbReference>
<dbReference type="Gene3D" id="3.30.40.10">
    <property type="entry name" value="Zinc/RING finger domain, C3HC4 (zinc finger)"/>
    <property type="match status" value="2"/>
</dbReference>
<keyword evidence="2" id="KW-0812">Transmembrane</keyword>
<keyword evidence="2" id="KW-0472">Membrane</keyword>
<reference evidence="3 4" key="1">
    <citation type="journal article" date="2019" name="Nat. Plants">
        <title>Genome sequencing of Musa balbisiana reveals subgenome evolution and function divergence in polyploid bananas.</title>
        <authorList>
            <person name="Yao X."/>
        </authorList>
    </citation>
    <scope>NUCLEOTIDE SEQUENCE [LARGE SCALE GENOMIC DNA]</scope>
    <source>
        <strain evidence="4">cv. DH-PKW</strain>
        <tissue evidence="3">Leaves</tissue>
    </source>
</reference>
<evidence type="ECO:0000256" key="1">
    <source>
        <dbReference type="SAM" id="MobiDB-lite"/>
    </source>
</evidence>
<sequence length="198" mass="22645">MEITSESITSTCSHCQRDIPTSNIDLHYAHCSRNLQKCAICGDMIPRKHADDHYNESHAPLDCSLCSEKVERELWSLHKGERCPQRIITCEYCEFPLPAVDLLKHQEICGNRTEYCDICHKYVRLRERIYHDIQFHGNSAGAAEPSRDVGTAERERAQRRPARAQRSSHRRILLTVAVTGAVVAIGSFFLQKRVDGRQ</sequence>
<dbReference type="PANTHER" id="PTHR16295:SF10">
    <property type="entry name" value="EXPRESSED PROTEIN"/>
    <property type="match status" value="1"/>
</dbReference>
<feature type="compositionally biased region" description="Basic and acidic residues" evidence="1">
    <location>
        <begin position="145"/>
        <end position="158"/>
    </location>
</feature>
<evidence type="ECO:0000256" key="2">
    <source>
        <dbReference type="SAM" id="Phobius"/>
    </source>
</evidence>